<dbReference type="Pfam" id="PF02622">
    <property type="entry name" value="DUF179"/>
    <property type="match status" value="1"/>
</dbReference>
<dbReference type="PANTHER" id="PTHR30327:SF1">
    <property type="entry name" value="UPF0301 PROTEIN YQGE"/>
    <property type="match status" value="1"/>
</dbReference>
<dbReference type="InterPro" id="IPR003774">
    <property type="entry name" value="AlgH-like"/>
</dbReference>
<evidence type="ECO:0000256" key="2">
    <source>
        <dbReference type="HAMAP-Rule" id="MF_00758"/>
    </source>
</evidence>
<dbReference type="GO" id="GO:0005829">
    <property type="term" value="C:cytosol"/>
    <property type="evidence" value="ECO:0007669"/>
    <property type="project" value="TreeGrafter"/>
</dbReference>
<sequence>MDFFKFKNDLKPEKGKLLISEPFLPDPNFERTVVLMCEHNEEGSFGFILNKPSTVNLEDIMEDIHDFPEPVHIGGPVQQDTLHFIHKADYLEGGVDLGNGLYWGGNFEQLLILIDTKKIKAEDFKFFVGYSGWSSGQLQEELDANSWIVTPNATSALVFDHDSEALWKRVLKGLGGRYNVYSNYPTDPRLN</sequence>
<evidence type="ECO:0000313" key="4">
    <source>
        <dbReference type="Proteomes" id="UP000662783"/>
    </source>
</evidence>
<comment type="similarity">
    <text evidence="1 2">Belongs to the UPF0301 (AlgH) family.</text>
</comment>
<accession>A0A974WJM0</accession>
<dbReference type="Proteomes" id="UP000662783">
    <property type="component" value="Chromosome"/>
</dbReference>
<dbReference type="PANTHER" id="PTHR30327">
    <property type="entry name" value="UNCHARACTERIZED PROTEIN YQGE"/>
    <property type="match status" value="1"/>
</dbReference>
<dbReference type="RefSeq" id="WP_205721072.1">
    <property type="nucleotide sequence ID" value="NZ_CP070608.1"/>
</dbReference>
<gene>
    <name evidence="3" type="ORF">JR347_13245</name>
</gene>
<dbReference type="EMBL" id="CP070608">
    <property type="protein sequence ID" value="QSE96558.1"/>
    <property type="molecule type" value="Genomic_DNA"/>
</dbReference>
<protein>
    <recommendedName>
        <fullName evidence="2">UPF0301 protein JR347_13245</fullName>
    </recommendedName>
</protein>
<dbReference type="HAMAP" id="MF_00758">
    <property type="entry name" value="UPF0301"/>
    <property type="match status" value="1"/>
</dbReference>
<evidence type="ECO:0000313" key="3">
    <source>
        <dbReference type="EMBL" id="QSE96558.1"/>
    </source>
</evidence>
<reference evidence="3" key="1">
    <citation type="submission" date="2021-02" db="EMBL/GenBank/DDBJ databases">
        <title>Fulvivirga sp. S481 isolated from sea water.</title>
        <authorList>
            <person name="Bae S.S."/>
            <person name="Baek K."/>
        </authorList>
    </citation>
    <scope>NUCLEOTIDE SEQUENCE</scope>
    <source>
        <strain evidence="3">S481</strain>
    </source>
</reference>
<dbReference type="SUPFAM" id="SSF143456">
    <property type="entry name" value="VC0467-like"/>
    <property type="match status" value="1"/>
</dbReference>
<evidence type="ECO:0000256" key="1">
    <source>
        <dbReference type="ARBA" id="ARBA00009600"/>
    </source>
</evidence>
<dbReference type="Gene3D" id="3.40.1740.10">
    <property type="entry name" value="VC0467-like"/>
    <property type="match status" value="1"/>
</dbReference>
<dbReference type="AlphaFoldDB" id="A0A974WJM0"/>
<keyword evidence="4" id="KW-1185">Reference proteome</keyword>
<name>A0A974WJM0_9BACT</name>
<organism evidence="3 4">
    <name type="scientific">Fulvivirga lutea</name>
    <dbReference type="NCBI Taxonomy" id="2810512"/>
    <lineage>
        <taxon>Bacteria</taxon>
        <taxon>Pseudomonadati</taxon>
        <taxon>Bacteroidota</taxon>
        <taxon>Cytophagia</taxon>
        <taxon>Cytophagales</taxon>
        <taxon>Fulvivirgaceae</taxon>
        <taxon>Fulvivirga</taxon>
    </lineage>
</organism>
<proteinExistence type="inferred from homology"/>
<dbReference type="KEGG" id="fuv:JR347_13245"/>